<evidence type="ECO:0000313" key="8">
    <source>
        <dbReference type="EMBL" id="SFM21713.1"/>
    </source>
</evidence>
<keyword evidence="5 6" id="KW-0472">Membrane</keyword>
<feature type="transmembrane region" description="Helical" evidence="6">
    <location>
        <begin position="175"/>
        <end position="197"/>
    </location>
</feature>
<feature type="transmembrane region" description="Helical" evidence="6">
    <location>
        <begin position="389"/>
        <end position="408"/>
    </location>
</feature>
<evidence type="ECO:0000256" key="4">
    <source>
        <dbReference type="ARBA" id="ARBA00022989"/>
    </source>
</evidence>
<keyword evidence="4 6" id="KW-1133">Transmembrane helix</keyword>
<feature type="transmembrane region" description="Helical" evidence="6">
    <location>
        <begin position="118"/>
        <end position="135"/>
    </location>
</feature>
<dbReference type="PROSITE" id="PS00216">
    <property type="entry name" value="SUGAR_TRANSPORT_1"/>
    <property type="match status" value="1"/>
</dbReference>
<keyword evidence="9" id="KW-1185">Reference proteome</keyword>
<feature type="domain" description="Major facilitator superfamily (MFS) profile" evidence="7">
    <location>
        <begin position="23"/>
        <end position="414"/>
    </location>
</feature>
<proteinExistence type="predicted"/>
<dbReference type="InterPro" id="IPR011701">
    <property type="entry name" value="MFS"/>
</dbReference>
<feature type="transmembrane region" description="Helical" evidence="6">
    <location>
        <begin position="89"/>
        <end position="106"/>
    </location>
</feature>
<evidence type="ECO:0000256" key="6">
    <source>
        <dbReference type="SAM" id="Phobius"/>
    </source>
</evidence>
<accession>A0A1I4P2W8</accession>
<evidence type="ECO:0000256" key="1">
    <source>
        <dbReference type="ARBA" id="ARBA00004141"/>
    </source>
</evidence>
<dbReference type="InterPro" id="IPR036259">
    <property type="entry name" value="MFS_trans_sf"/>
</dbReference>
<feature type="transmembrane region" description="Helical" evidence="6">
    <location>
        <begin position="361"/>
        <end position="383"/>
    </location>
</feature>
<feature type="transmembrane region" description="Helical" evidence="6">
    <location>
        <begin position="147"/>
        <end position="169"/>
    </location>
</feature>
<gene>
    <name evidence="8" type="ORF">SAMN02982985_03213</name>
</gene>
<feature type="transmembrane region" description="Helical" evidence="6">
    <location>
        <begin position="303"/>
        <end position="321"/>
    </location>
</feature>
<comment type="subcellular location">
    <subcellularLocation>
        <location evidence="1">Membrane</location>
        <topology evidence="1">Multi-pass membrane protein</topology>
    </subcellularLocation>
</comment>
<feature type="transmembrane region" description="Helical" evidence="6">
    <location>
        <begin position="327"/>
        <end position="349"/>
    </location>
</feature>
<evidence type="ECO:0000256" key="3">
    <source>
        <dbReference type="ARBA" id="ARBA00022692"/>
    </source>
</evidence>
<dbReference type="PANTHER" id="PTHR42718">
    <property type="entry name" value="MAJOR FACILITATOR SUPERFAMILY MULTIDRUG TRANSPORTER MFSC"/>
    <property type="match status" value="1"/>
</dbReference>
<dbReference type="PANTHER" id="PTHR42718:SF9">
    <property type="entry name" value="MAJOR FACILITATOR SUPERFAMILY MULTIDRUG TRANSPORTER MFSC"/>
    <property type="match status" value="1"/>
</dbReference>
<evidence type="ECO:0000256" key="2">
    <source>
        <dbReference type="ARBA" id="ARBA00022448"/>
    </source>
</evidence>
<name>A0A1I4P2W8_9BURK</name>
<feature type="transmembrane region" description="Helical" evidence="6">
    <location>
        <begin position="271"/>
        <end position="291"/>
    </location>
</feature>
<organism evidence="8 9">
    <name type="scientific">Rugamonas rubra</name>
    <dbReference type="NCBI Taxonomy" id="758825"/>
    <lineage>
        <taxon>Bacteria</taxon>
        <taxon>Pseudomonadati</taxon>
        <taxon>Pseudomonadota</taxon>
        <taxon>Betaproteobacteria</taxon>
        <taxon>Burkholderiales</taxon>
        <taxon>Oxalobacteraceae</taxon>
        <taxon>Telluria group</taxon>
        <taxon>Rugamonas</taxon>
    </lineage>
</organism>
<dbReference type="GO" id="GO:0016020">
    <property type="term" value="C:membrane"/>
    <property type="evidence" value="ECO:0007669"/>
    <property type="project" value="UniProtKB-SubCell"/>
</dbReference>
<sequence>MHLRMSLFSRSLVPMSPRHALLFCLLLAAFELLTYVASDVVMPAMLHVVRDLDAPSSHVPLALNAYLLGGVAFQWLIGPLSDRYGRRPLLLIGAAGFAAACLLAPWINDIHLFQGLRFVQGIGLGFVVVVSYPLLQESFPETDALRLMAILANIALLSPLLGPLLGGLLLDVMSWRALFVCVGALAILTWLGLWRFAPETIGVPRTEGGQLAPAPLHLASILGSYGELLRNGKFMQGSMALGLISIPLFSWIGLSPLLLMRNLGLDATSYGLWQLPIFGGLIAGNLALNYAAGRFDLPSLIRLALLPIVGGLLLMAAGTLASGRLMALIPGMVVYAFGMGIGNASLYRLTLFASANGKGTVAAMLGMISIAIIGLGSASLAALGAGASLATFACAASIPVGVALWPLWRLLKQETVAA</sequence>
<dbReference type="AlphaFoldDB" id="A0A1I4P2W8"/>
<dbReference type="PROSITE" id="PS50850">
    <property type="entry name" value="MFS"/>
    <property type="match status" value="1"/>
</dbReference>
<dbReference type="InterPro" id="IPR020846">
    <property type="entry name" value="MFS_dom"/>
</dbReference>
<dbReference type="EMBL" id="FOTW01000015">
    <property type="protein sequence ID" value="SFM21713.1"/>
    <property type="molecule type" value="Genomic_DNA"/>
</dbReference>
<dbReference type="Gene3D" id="1.20.1720.10">
    <property type="entry name" value="Multidrug resistance protein D"/>
    <property type="match status" value="1"/>
</dbReference>
<dbReference type="InterPro" id="IPR005829">
    <property type="entry name" value="Sugar_transporter_CS"/>
</dbReference>
<dbReference type="GO" id="GO:0022857">
    <property type="term" value="F:transmembrane transporter activity"/>
    <property type="evidence" value="ECO:0007669"/>
    <property type="project" value="InterPro"/>
</dbReference>
<dbReference type="STRING" id="758825.SAMN02982985_03213"/>
<feature type="transmembrane region" description="Helical" evidence="6">
    <location>
        <begin position="239"/>
        <end position="259"/>
    </location>
</feature>
<protein>
    <submittedName>
        <fullName evidence="8">MFS transporter, DHA1 family, multidrug/chloramphenicol efflux transport protein</fullName>
    </submittedName>
</protein>
<reference evidence="8 9" key="1">
    <citation type="submission" date="2016-10" db="EMBL/GenBank/DDBJ databases">
        <authorList>
            <person name="de Groot N.N."/>
        </authorList>
    </citation>
    <scope>NUCLEOTIDE SEQUENCE [LARGE SCALE GENOMIC DNA]</scope>
    <source>
        <strain evidence="8 9">ATCC 43154</strain>
    </source>
</reference>
<evidence type="ECO:0000313" key="9">
    <source>
        <dbReference type="Proteomes" id="UP000199470"/>
    </source>
</evidence>
<dbReference type="Pfam" id="PF07690">
    <property type="entry name" value="MFS_1"/>
    <property type="match status" value="1"/>
</dbReference>
<dbReference type="Proteomes" id="UP000199470">
    <property type="component" value="Unassembled WGS sequence"/>
</dbReference>
<keyword evidence="2" id="KW-0813">Transport</keyword>
<dbReference type="SUPFAM" id="SSF103473">
    <property type="entry name" value="MFS general substrate transporter"/>
    <property type="match status" value="1"/>
</dbReference>
<evidence type="ECO:0000256" key="5">
    <source>
        <dbReference type="ARBA" id="ARBA00023136"/>
    </source>
</evidence>
<feature type="transmembrane region" description="Helical" evidence="6">
    <location>
        <begin position="58"/>
        <end position="77"/>
    </location>
</feature>
<keyword evidence="3 6" id="KW-0812">Transmembrane</keyword>
<evidence type="ECO:0000259" key="7">
    <source>
        <dbReference type="PROSITE" id="PS50850"/>
    </source>
</evidence>